<evidence type="ECO:0000256" key="4">
    <source>
        <dbReference type="ARBA" id="ARBA00023002"/>
    </source>
</evidence>
<dbReference type="InterPro" id="IPR036188">
    <property type="entry name" value="FAD/NAD-bd_sf"/>
</dbReference>
<dbReference type="InterPro" id="IPR023753">
    <property type="entry name" value="FAD/NAD-binding_dom"/>
</dbReference>
<keyword evidence="2" id="KW-0285">Flavoprotein</keyword>
<feature type="compositionally biased region" description="Gly residues" evidence="6">
    <location>
        <begin position="460"/>
        <end position="469"/>
    </location>
</feature>
<keyword evidence="3" id="KW-0274">FAD</keyword>
<dbReference type="SUPFAM" id="SSF51905">
    <property type="entry name" value="FAD/NAD(P)-binding domain"/>
    <property type="match status" value="1"/>
</dbReference>
<dbReference type="PRINTS" id="PR00368">
    <property type="entry name" value="FADPNR"/>
</dbReference>
<dbReference type="RefSeq" id="WP_175435763.1">
    <property type="nucleotide sequence ID" value="NZ_CP021978.1"/>
</dbReference>
<evidence type="ECO:0000256" key="5">
    <source>
        <dbReference type="ARBA" id="ARBA00023027"/>
    </source>
</evidence>
<keyword evidence="9" id="KW-1185">Reference proteome</keyword>
<keyword evidence="4" id="KW-0560">Oxidoreductase</keyword>
<dbReference type="InterPro" id="IPR045024">
    <property type="entry name" value="NDH-2"/>
</dbReference>
<feature type="compositionally biased region" description="Basic and acidic residues" evidence="6">
    <location>
        <begin position="610"/>
        <end position="623"/>
    </location>
</feature>
<evidence type="ECO:0000313" key="9">
    <source>
        <dbReference type="Proteomes" id="UP000495940"/>
    </source>
</evidence>
<evidence type="ECO:0000259" key="7">
    <source>
        <dbReference type="Pfam" id="PF07992"/>
    </source>
</evidence>
<feature type="region of interest" description="Disordered" evidence="6">
    <location>
        <begin position="427"/>
        <end position="623"/>
    </location>
</feature>
<dbReference type="Proteomes" id="UP000495940">
    <property type="component" value="Chromosome"/>
</dbReference>
<organism evidence="8 9">
    <name type="scientific">Streptomyces hawaiiensis</name>
    <dbReference type="NCBI Taxonomy" id="67305"/>
    <lineage>
        <taxon>Bacteria</taxon>
        <taxon>Bacillati</taxon>
        <taxon>Actinomycetota</taxon>
        <taxon>Actinomycetes</taxon>
        <taxon>Kitasatosporales</taxon>
        <taxon>Streptomycetaceae</taxon>
        <taxon>Streptomyces</taxon>
    </lineage>
</organism>
<dbReference type="EMBL" id="CP021978">
    <property type="protein sequence ID" value="QCD59305.1"/>
    <property type="molecule type" value="Genomic_DNA"/>
</dbReference>
<evidence type="ECO:0000256" key="3">
    <source>
        <dbReference type="ARBA" id="ARBA00022827"/>
    </source>
</evidence>
<comment type="similarity">
    <text evidence="1">Belongs to the NADH dehydrogenase family.</text>
</comment>
<accession>A0A6G5RMC9</accession>
<evidence type="ECO:0000313" key="8">
    <source>
        <dbReference type="EMBL" id="QCD59305.1"/>
    </source>
</evidence>
<proteinExistence type="inferred from homology"/>
<dbReference type="PANTHER" id="PTHR43706">
    <property type="entry name" value="NADH DEHYDROGENASE"/>
    <property type="match status" value="1"/>
</dbReference>
<dbReference type="GO" id="GO:0003954">
    <property type="term" value="F:NADH dehydrogenase activity"/>
    <property type="evidence" value="ECO:0007669"/>
    <property type="project" value="InterPro"/>
</dbReference>
<evidence type="ECO:0000256" key="1">
    <source>
        <dbReference type="ARBA" id="ARBA00005272"/>
    </source>
</evidence>
<reference evidence="8 9" key="1">
    <citation type="submission" date="2017-06" db="EMBL/GenBank/DDBJ databases">
        <title>Complete Genome Sequence of Streptomyces hawaiiensis NRRL 15010 and insights into acyldepsipeptides biosynthesis.</title>
        <authorList>
            <person name="Mariita R.M."/>
            <person name="Sello J.K."/>
        </authorList>
    </citation>
    <scope>NUCLEOTIDE SEQUENCE [LARGE SCALE GENOMIC DNA]</scope>
    <source>
        <strain evidence="8 9">ATCC 12236</strain>
    </source>
</reference>
<feature type="compositionally biased region" description="Low complexity" evidence="6">
    <location>
        <begin position="506"/>
        <end position="517"/>
    </location>
</feature>
<dbReference type="PANTHER" id="PTHR43706:SF45">
    <property type="entry name" value="NADH DEHYDROGENASE-LIKE PROTEIN RV1812C"/>
    <property type="match status" value="1"/>
</dbReference>
<name>A0A6G5RMC9_9ACTN</name>
<evidence type="ECO:0000256" key="6">
    <source>
        <dbReference type="SAM" id="MobiDB-lite"/>
    </source>
</evidence>
<dbReference type="Pfam" id="PF07992">
    <property type="entry name" value="Pyr_redox_2"/>
    <property type="match status" value="1"/>
</dbReference>
<feature type="compositionally biased region" description="Basic and acidic residues" evidence="6">
    <location>
        <begin position="518"/>
        <end position="531"/>
    </location>
</feature>
<protein>
    <submittedName>
        <fullName evidence="8">Dehydrogenase</fullName>
    </submittedName>
</protein>
<dbReference type="AlphaFoldDB" id="A0A6G5RMC9"/>
<evidence type="ECO:0000256" key="2">
    <source>
        <dbReference type="ARBA" id="ARBA00022630"/>
    </source>
</evidence>
<sequence length="623" mass="65038">MSRPRIVIVGAGFAGYRTARTLSRLTRGRARITLLNPTDYFLYLPLLPQVAAGVLEPRRVTVSLSDSLPDVRLVLGEADRIDLDDRTLHYTGPEGEEGTLSYDRLVLAAGSVNKLLPIPGVAEHAHGFRGLPEALYLRDHVTRQVELAASADDPETCAARCTFVVVGAGYTGTEVAAHGQMFTDAQVRKHPMRRGMRPRWMLLDVAPRVLPEMDGKLSATADRVLRQRGVDVRMGTSVKEATHDGVVLSDGEFVATRTLVWCVGVRPDPLVESLGLPMEKGRLLVDPHLQVPGRPELFACGDVAAVPDLQKPGSYTPMTAQHAWRHGRIAAENVAASLGLGGARKPYRHRDLGFVVDLGGAKAAANPLGVTLSGVPAGAVTRGYHLAAMPGNRVRVAADWLLDAVLPRQAVQLGLVRSWSVPLDTASPEVARVPGGPGQRQEASARSGPGAALAADTDDGGLGTGGPGRAGAHDEPAKGQPGSGATQVRPGPGAAQPRSESETAKGRPASGRPGSGPREPRSESETAKGRPAEAAAAEPARDQPGGEPAKGQPGGEPARNQPGGEPAKNQPGGEPAKNQPGGEPAKNQPVPQPPPDRPAPGAHPAPGPVKRTDAPDDSAKGDS</sequence>
<feature type="domain" description="FAD/NAD(P)-binding" evidence="7">
    <location>
        <begin position="5"/>
        <end position="327"/>
    </location>
</feature>
<dbReference type="KEGG" id="shaw:CEB94_34275"/>
<keyword evidence="5" id="KW-0520">NAD</keyword>
<feature type="compositionally biased region" description="Pro residues" evidence="6">
    <location>
        <begin position="590"/>
        <end position="607"/>
    </location>
</feature>
<dbReference type="Gene3D" id="3.50.50.100">
    <property type="match status" value="1"/>
</dbReference>
<gene>
    <name evidence="8" type="ORF">CEB94_34275</name>
</gene>